<dbReference type="EMBL" id="BAAAPE010000013">
    <property type="protein sequence ID" value="GAA2090074.1"/>
    <property type="molecule type" value="Genomic_DNA"/>
</dbReference>
<protein>
    <submittedName>
        <fullName evidence="3">Uncharacterized protein</fullName>
    </submittedName>
</protein>
<evidence type="ECO:0000313" key="3">
    <source>
        <dbReference type="EMBL" id="GAA2090074.1"/>
    </source>
</evidence>
<organism evidence="3 4">
    <name type="scientific">Streptomyces albiaxialis</name>
    <dbReference type="NCBI Taxonomy" id="329523"/>
    <lineage>
        <taxon>Bacteria</taxon>
        <taxon>Bacillati</taxon>
        <taxon>Actinomycetota</taxon>
        <taxon>Actinomycetes</taxon>
        <taxon>Kitasatosporales</taxon>
        <taxon>Streptomycetaceae</taxon>
        <taxon>Streptomyces</taxon>
    </lineage>
</organism>
<keyword evidence="2" id="KW-1133">Transmembrane helix</keyword>
<feature type="compositionally biased region" description="Low complexity" evidence="1">
    <location>
        <begin position="14"/>
        <end position="32"/>
    </location>
</feature>
<feature type="compositionally biased region" description="Basic and acidic residues" evidence="1">
    <location>
        <begin position="143"/>
        <end position="152"/>
    </location>
</feature>
<evidence type="ECO:0000256" key="1">
    <source>
        <dbReference type="SAM" id="MobiDB-lite"/>
    </source>
</evidence>
<keyword evidence="2" id="KW-0812">Transmembrane</keyword>
<dbReference type="Proteomes" id="UP001500016">
    <property type="component" value="Unassembled WGS sequence"/>
</dbReference>
<sequence>MPGPPLAPSVPSIPTTAHTARTAYATRSAPSAHTRPTPGPSSTGAAPRRREAAPSSDPVGDVVRWAAFSSALVPVVLLVCGSSVGGALGTAVGLAAVTTACRALLRQSERGQARLAGEQVSPHRGRHSRTGTGAHRGGRHPHQRGETARSQA</sequence>
<comment type="caution">
    <text evidence="3">The sequence shown here is derived from an EMBL/GenBank/DDBJ whole genome shotgun (WGS) entry which is preliminary data.</text>
</comment>
<gene>
    <name evidence="3" type="ORF">GCM10009801_54770</name>
</gene>
<proteinExistence type="predicted"/>
<reference evidence="3 4" key="1">
    <citation type="journal article" date="2019" name="Int. J. Syst. Evol. Microbiol.">
        <title>The Global Catalogue of Microorganisms (GCM) 10K type strain sequencing project: providing services to taxonomists for standard genome sequencing and annotation.</title>
        <authorList>
            <consortium name="The Broad Institute Genomics Platform"/>
            <consortium name="The Broad Institute Genome Sequencing Center for Infectious Disease"/>
            <person name="Wu L."/>
            <person name="Ma J."/>
        </authorList>
    </citation>
    <scope>NUCLEOTIDE SEQUENCE [LARGE SCALE GENOMIC DNA]</scope>
    <source>
        <strain evidence="3 4">JCM 15478</strain>
    </source>
</reference>
<name>A0ABN2WDM2_9ACTN</name>
<evidence type="ECO:0000256" key="2">
    <source>
        <dbReference type="SAM" id="Phobius"/>
    </source>
</evidence>
<keyword evidence="4" id="KW-1185">Reference proteome</keyword>
<feature type="region of interest" description="Disordered" evidence="1">
    <location>
        <begin position="1"/>
        <end position="58"/>
    </location>
</feature>
<accession>A0ABN2WDM2</accession>
<evidence type="ECO:0000313" key="4">
    <source>
        <dbReference type="Proteomes" id="UP001500016"/>
    </source>
</evidence>
<keyword evidence="2" id="KW-0472">Membrane</keyword>
<feature type="transmembrane region" description="Helical" evidence="2">
    <location>
        <begin position="72"/>
        <end position="105"/>
    </location>
</feature>
<feature type="region of interest" description="Disordered" evidence="1">
    <location>
        <begin position="112"/>
        <end position="152"/>
    </location>
</feature>